<feature type="compositionally biased region" description="Low complexity" evidence="3">
    <location>
        <begin position="1"/>
        <end position="22"/>
    </location>
</feature>
<organism evidence="5 6">
    <name type="scientific">Sporothrix stenoceras</name>
    <dbReference type="NCBI Taxonomy" id="5173"/>
    <lineage>
        <taxon>Eukaryota</taxon>
        <taxon>Fungi</taxon>
        <taxon>Dikarya</taxon>
        <taxon>Ascomycota</taxon>
        <taxon>Pezizomycotina</taxon>
        <taxon>Sordariomycetes</taxon>
        <taxon>Sordariomycetidae</taxon>
        <taxon>Ophiostomatales</taxon>
        <taxon>Ophiostomataceae</taxon>
        <taxon>Sporothrix</taxon>
    </lineage>
</organism>
<evidence type="ECO:0000259" key="4">
    <source>
        <dbReference type="Pfam" id="PF11701"/>
    </source>
</evidence>
<dbReference type="PANTHER" id="PTHR45994:SF1">
    <property type="entry name" value="FI21225P1"/>
    <property type="match status" value="1"/>
</dbReference>
<feature type="region of interest" description="Disordered" evidence="3">
    <location>
        <begin position="1"/>
        <end position="33"/>
    </location>
</feature>
<dbReference type="InterPro" id="IPR024660">
    <property type="entry name" value="UCS_central_dom"/>
</dbReference>
<feature type="domain" description="UNC-45/Cro1/She4 central" evidence="4">
    <location>
        <begin position="86"/>
        <end position="264"/>
    </location>
</feature>
<keyword evidence="2" id="KW-0963">Cytoplasm</keyword>
<evidence type="ECO:0000313" key="5">
    <source>
        <dbReference type="EMBL" id="KAL1890622.1"/>
    </source>
</evidence>
<dbReference type="SUPFAM" id="SSF48371">
    <property type="entry name" value="ARM repeat"/>
    <property type="match status" value="1"/>
</dbReference>
<evidence type="ECO:0000256" key="2">
    <source>
        <dbReference type="ARBA" id="ARBA00022490"/>
    </source>
</evidence>
<protein>
    <submittedName>
        <fullName evidence="5">SWI5-dependent HO expression protein 4</fullName>
    </submittedName>
</protein>
<dbReference type="InterPro" id="IPR011989">
    <property type="entry name" value="ARM-like"/>
</dbReference>
<dbReference type="InterPro" id="IPR016024">
    <property type="entry name" value="ARM-type_fold"/>
</dbReference>
<dbReference type="Proteomes" id="UP001583186">
    <property type="component" value="Unassembled WGS sequence"/>
</dbReference>
<evidence type="ECO:0000256" key="1">
    <source>
        <dbReference type="ARBA" id="ARBA00004496"/>
    </source>
</evidence>
<name>A0ABR3YRR3_9PEZI</name>
<dbReference type="Pfam" id="PF11701">
    <property type="entry name" value="UNC45-central"/>
    <property type="match status" value="1"/>
</dbReference>
<evidence type="ECO:0000313" key="6">
    <source>
        <dbReference type="Proteomes" id="UP001583186"/>
    </source>
</evidence>
<comment type="caution">
    <text evidence="5">The sequence shown here is derived from an EMBL/GenBank/DDBJ whole genome shotgun (WGS) entry which is preliminary data.</text>
</comment>
<dbReference type="Gene3D" id="1.25.10.10">
    <property type="entry name" value="Leucine-rich Repeat Variant"/>
    <property type="match status" value="1"/>
</dbReference>
<dbReference type="PANTHER" id="PTHR45994">
    <property type="entry name" value="FI21225P1"/>
    <property type="match status" value="1"/>
</dbReference>
<reference evidence="5 6" key="1">
    <citation type="journal article" date="2024" name="IMA Fungus">
        <title>IMA Genome - F19 : A genome assembly and annotation guide to empower mycologists, including annotated draft genome sequences of Ceratocystis pirilliformis, Diaporthe australafricana, Fusarium ophioides, Paecilomyces lecythidis, and Sporothrix stenoceras.</title>
        <authorList>
            <person name="Aylward J."/>
            <person name="Wilson A.M."/>
            <person name="Visagie C.M."/>
            <person name="Spraker J."/>
            <person name="Barnes I."/>
            <person name="Buitendag C."/>
            <person name="Ceriani C."/>
            <person name="Del Mar Angel L."/>
            <person name="du Plessis D."/>
            <person name="Fuchs T."/>
            <person name="Gasser K."/>
            <person name="Kramer D."/>
            <person name="Li W."/>
            <person name="Munsamy K."/>
            <person name="Piso A."/>
            <person name="Price J.L."/>
            <person name="Sonnekus B."/>
            <person name="Thomas C."/>
            <person name="van der Nest A."/>
            <person name="van Dijk A."/>
            <person name="van Heerden A."/>
            <person name="van Vuuren N."/>
            <person name="Yilmaz N."/>
            <person name="Duong T.A."/>
            <person name="van der Merwe N.A."/>
            <person name="Wingfield M.J."/>
            <person name="Wingfield B.D."/>
        </authorList>
    </citation>
    <scope>NUCLEOTIDE SEQUENCE [LARGE SCALE GENOMIC DNA]</scope>
    <source>
        <strain evidence="5 6">CMW 5346</strain>
    </source>
</reference>
<comment type="subcellular location">
    <subcellularLocation>
        <location evidence="1">Cytoplasm</location>
    </subcellularLocation>
</comment>
<accession>A0ABR3YRR3</accession>
<evidence type="ECO:0000256" key="3">
    <source>
        <dbReference type="SAM" id="MobiDB-lite"/>
    </source>
</evidence>
<sequence length="727" mass="77546">MAAAPSTDAAAATATATDQASAGSPSHQSELSREDQTLLLFAGLMEGGKEDDETVRDLDRLTKVLNDDVEATKKGEASICKLIDSDCADTLLGYLDMRQPDIVRGHATLTTSSYLKAAGDDGAQKLSEFFYDRVKRGTYDDYIVAFCVAAAVFPIVPDLTAEMFLGEGFLASLGPLMRRKWKSRKVETACLDMLNVACMNAACREAVQKYCVEWLEEIVDQDPDDVVKDMFAANPDGNLGEGSISMRRHSRQVQNLAAVILAKLKATLPPQPQAKVEELNDDDRVETATTSIEDLSKMFTGLLASNPEQGSSNAVEGLAYASLQPKVKESLADDKAFLTNLVKTLKTAPPRSPLTYGALSIFSNLTRYQPPQSEEQKRLGQLKAYANAAGKSGAKPDPLNDDEHVSERCQKVFAAGVTPVLVSHSKNGSAASLSLIIGIIHALSVTQSLRGQLAQQGAVRLLIDAWTALGAVGGANSSTDTALARRTAAQALARILISTNPTHVFGGTRPVPIHAAIRPLASLLKKDDDSYDLLPAFESLMALTNLASTDDDTRGGILRTAWPDVEEQILSNNERITRATVELVCNLVQAPEGILMYADGSPAARNRLNILVALADAEDAGTRNAAGGALASLLAYEGVVDGILARERGVAIVLGLCSASESEDLRHRGAVAIYSMVMCDGETGKRAKAAIKAANGVSILTECAKASRRAEVVEVTVFALKELLKEE</sequence>
<keyword evidence="6" id="KW-1185">Reference proteome</keyword>
<gene>
    <name evidence="5" type="primary">SHE4</name>
    <name evidence="5" type="ORF">Sste5346_008138</name>
</gene>
<proteinExistence type="predicted"/>
<dbReference type="EMBL" id="JAWCUI010000060">
    <property type="protein sequence ID" value="KAL1890622.1"/>
    <property type="molecule type" value="Genomic_DNA"/>
</dbReference>